<gene>
    <name evidence="2" type="ORF">ACFX5E_03960</name>
</gene>
<dbReference type="PROSITE" id="PS51257">
    <property type="entry name" value="PROKAR_LIPOPROTEIN"/>
    <property type="match status" value="1"/>
</dbReference>
<dbReference type="RefSeq" id="WP_379853873.1">
    <property type="nucleotide sequence ID" value="NZ_JBHZPZ010000003.1"/>
</dbReference>
<reference evidence="2 3" key="1">
    <citation type="submission" date="2024-06" db="EMBL/GenBank/DDBJ databases">
        <title>Flavobacterium spp. isolated from glacier.</title>
        <authorList>
            <person name="Han D."/>
        </authorList>
    </citation>
    <scope>NUCLEOTIDE SEQUENCE [LARGE SCALE GENOMIC DNA]</scope>
    <source>
        <strain evidence="2 3">LS2P90</strain>
    </source>
</reference>
<keyword evidence="1" id="KW-0175">Coiled coil</keyword>
<keyword evidence="3" id="KW-1185">Reference proteome</keyword>
<feature type="coiled-coil region" evidence="1">
    <location>
        <begin position="29"/>
        <end position="60"/>
    </location>
</feature>
<comment type="caution">
    <text evidence="2">The sequence shown here is derived from an EMBL/GenBank/DDBJ whole genome shotgun (WGS) entry which is preliminary data.</text>
</comment>
<sequence>MKKTIYTLAITTLLTATVLTGCQTSTKKEEMAKDKVADAREDMADAAEELMVAKKEATAEEWKKFKAETNVRITENESRIAELKVKMKNTGNSMDAMYAKKIDELEQKNKQIKIKVDSYKNDTSDDWESFKKEYNHDMDQLSQALKDMAVDNKK</sequence>
<dbReference type="Proteomes" id="UP001600109">
    <property type="component" value="Unassembled WGS sequence"/>
</dbReference>
<dbReference type="EMBL" id="JBHZPZ010000003">
    <property type="protein sequence ID" value="MFE3867229.1"/>
    <property type="molecule type" value="Genomic_DNA"/>
</dbReference>
<evidence type="ECO:0000313" key="3">
    <source>
        <dbReference type="Proteomes" id="UP001600109"/>
    </source>
</evidence>
<protein>
    <submittedName>
        <fullName evidence="2">Uncharacterized protein</fullName>
    </submittedName>
</protein>
<organism evidence="2 3">
    <name type="scientific">Flavobacterium xylosi</name>
    <dbReference type="NCBI Taxonomy" id="3230415"/>
    <lineage>
        <taxon>Bacteria</taxon>
        <taxon>Pseudomonadati</taxon>
        <taxon>Bacteroidota</taxon>
        <taxon>Flavobacteriia</taxon>
        <taxon>Flavobacteriales</taxon>
        <taxon>Flavobacteriaceae</taxon>
        <taxon>Flavobacterium</taxon>
    </lineage>
</organism>
<evidence type="ECO:0000256" key="1">
    <source>
        <dbReference type="SAM" id="Coils"/>
    </source>
</evidence>
<evidence type="ECO:0000313" key="2">
    <source>
        <dbReference type="EMBL" id="MFE3867229.1"/>
    </source>
</evidence>
<feature type="coiled-coil region" evidence="1">
    <location>
        <begin position="102"/>
        <end position="151"/>
    </location>
</feature>
<proteinExistence type="predicted"/>
<name>A0ABW6HTF4_9FLAO</name>
<accession>A0ABW6HTF4</accession>